<accession>A0A2H0WAV9</accession>
<gene>
    <name evidence="1" type="ORF">COT75_00760</name>
</gene>
<organism evidence="1 2">
    <name type="scientific">Candidatus Beckwithbacteria bacterium CG10_big_fil_rev_8_21_14_0_10_34_10</name>
    <dbReference type="NCBI Taxonomy" id="1974495"/>
    <lineage>
        <taxon>Bacteria</taxon>
        <taxon>Candidatus Beckwithiibacteriota</taxon>
    </lineage>
</organism>
<reference evidence="2" key="1">
    <citation type="submission" date="2017-09" db="EMBL/GenBank/DDBJ databases">
        <title>Depth-based differentiation of microbial function through sediment-hosted aquifers and enrichment of novel symbionts in the deep terrestrial subsurface.</title>
        <authorList>
            <person name="Probst A.J."/>
            <person name="Ladd B."/>
            <person name="Jarett J.K."/>
            <person name="Geller-Mcgrath D.E."/>
            <person name="Sieber C.M.K."/>
            <person name="Emerson J.B."/>
            <person name="Anantharaman K."/>
            <person name="Thomas B.C."/>
            <person name="Malmstrom R."/>
            <person name="Stieglmeier M."/>
            <person name="Klingl A."/>
            <person name="Woyke T."/>
            <person name="Ryan C.M."/>
            <person name="Banfield J.F."/>
        </authorList>
    </citation>
    <scope>NUCLEOTIDE SEQUENCE [LARGE SCALE GENOMIC DNA]</scope>
</reference>
<dbReference type="Proteomes" id="UP000230093">
    <property type="component" value="Unassembled WGS sequence"/>
</dbReference>
<dbReference type="EMBL" id="PEZT01000001">
    <property type="protein sequence ID" value="PIS09705.1"/>
    <property type="molecule type" value="Genomic_DNA"/>
</dbReference>
<protein>
    <submittedName>
        <fullName evidence="1">Uncharacterized protein</fullName>
    </submittedName>
</protein>
<dbReference type="Gene3D" id="1.10.10.60">
    <property type="entry name" value="Homeodomain-like"/>
    <property type="match status" value="1"/>
</dbReference>
<name>A0A2H0WAV9_9BACT</name>
<evidence type="ECO:0000313" key="1">
    <source>
        <dbReference type="EMBL" id="PIS09705.1"/>
    </source>
</evidence>
<dbReference type="SUPFAM" id="SSF46689">
    <property type="entry name" value="Homeodomain-like"/>
    <property type="match status" value="1"/>
</dbReference>
<comment type="caution">
    <text evidence="1">The sequence shown here is derived from an EMBL/GenBank/DDBJ whole genome shotgun (WGS) entry which is preliminary data.</text>
</comment>
<proteinExistence type="predicted"/>
<evidence type="ECO:0000313" key="2">
    <source>
        <dbReference type="Proteomes" id="UP000230093"/>
    </source>
</evidence>
<sequence>MVHYTEEKTKAIKLRKNGLSYSEIIKKVKVSKSTLSYWLSNIKLNKKQQNRINKKKTLGRLKALERIKQKRKKITNFLLKKGKTDIGKISQRDLFILGIALYWAEGAKQKASDISHRVSFSNSDPKMIKTFLIWLINSCKITKEQLSFELYIHKEIDKKTVKLIKNFWLKTLKINGNFLKIRYKKHQINKLKNLKTYYGLIRIDVQKSTNFNRLIKGWILGIANNLNNNWGVV</sequence>
<dbReference type="InterPro" id="IPR009057">
    <property type="entry name" value="Homeodomain-like_sf"/>
</dbReference>
<dbReference type="AlphaFoldDB" id="A0A2H0WAV9"/>